<name>A0A2T0S4T2_9ACTN</name>
<dbReference type="SUPFAM" id="SSF56300">
    <property type="entry name" value="Metallo-dependent phosphatases"/>
    <property type="match status" value="1"/>
</dbReference>
<protein>
    <submittedName>
        <fullName evidence="6">3',5'-cyclic AMP phosphodiesterase CpdA</fullName>
    </submittedName>
</protein>
<evidence type="ECO:0000259" key="5">
    <source>
        <dbReference type="Pfam" id="PF00149"/>
    </source>
</evidence>
<dbReference type="InterPro" id="IPR029052">
    <property type="entry name" value="Metallo-depent_PP-like"/>
</dbReference>
<reference evidence="6 7" key="1">
    <citation type="submission" date="2018-03" db="EMBL/GenBank/DDBJ databases">
        <title>Genomic Encyclopedia of Archaeal and Bacterial Type Strains, Phase II (KMG-II): from individual species to whole genera.</title>
        <authorList>
            <person name="Goeker M."/>
        </authorList>
    </citation>
    <scope>NUCLEOTIDE SEQUENCE [LARGE SCALE GENOMIC DNA]</scope>
    <source>
        <strain evidence="6 7">DSM 45348</strain>
    </source>
</reference>
<evidence type="ECO:0000256" key="4">
    <source>
        <dbReference type="ARBA" id="ARBA00025742"/>
    </source>
</evidence>
<feature type="domain" description="Calcineurin-like phosphoesterase" evidence="5">
    <location>
        <begin position="13"/>
        <end position="195"/>
    </location>
</feature>
<keyword evidence="7" id="KW-1185">Reference proteome</keyword>
<dbReference type="PANTHER" id="PTHR42988:SF2">
    <property type="entry name" value="CYCLIC NUCLEOTIDE PHOSPHODIESTERASE CBUA0032-RELATED"/>
    <property type="match status" value="1"/>
</dbReference>
<sequence>MHRRIISDMTSFIAQLSDSHLTTGPLGGGPAAGLQLALARVMALDPRPDCVVVTGDLTDHGTEEEYAALKEVIGDFPLPLHLTTGNHDDRDAMVKAFGGEPYYAVDYPGFTVVALDSLIPGSPAGRLGAEQLAWLDTVLGSRPGVPMMIGLHHPPMPIGIAFLDGMRLLDGEELREVVAGHDNVARIMAGHVHRPVTAAFAGTVLTVGPSTWRQAGLLLNSDAPPGYVAEPTGFLLHLLDGGDCVTHTVQVSHAAALLGAY</sequence>
<dbReference type="GO" id="GO:0004112">
    <property type="term" value="F:cyclic-nucleotide phosphodiesterase activity"/>
    <property type="evidence" value="ECO:0007669"/>
    <property type="project" value="InterPro"/>
</dbReference>
<evidence type="ECO:0000256" key="1">
    <source>
        <dbReference type="ARBA" id="ARBA00022723"/>
    </source>
</evidence>
<dbReference type="PANTHER" id="PTHR42988">
    <property type="entry name" value="PHOSPHOHYDROLASE"/>
    <property type="match status" value="1"/>
</dbReference>
<gene>
    <name evidence="6" type="ORF">CLV70_108224</name>
</gene>
<proteinExistence type="inferred from homology"/>
<dbReference type="Pfam" id="PF00149">
    <property type="entry name" value="Metallophos"/>
    <property type="match status" value="1"/>
</dbReference>
<comment type="similarity">
    <text evidence="4">Belongs to the cyclic nucleotide phosphodiesterase class-III family.</text>
</comment>
<dbReference type="Gene3D" id="3.60.21.10">
    <property type="match status" value="1"/>
</dbReference>
<evidence type="ECO:0000256" key="2">
    <source>
        <dbReference type="ARBA" id="ARBA00022801"/>
    </source>
</evidence>
<dbReference type="GO" id="GO:0046872">
    <property type="term" value="F:metal ion binding"/>
    <property type="evidence" value="ECO:0007669"/>
    <property type="project" value="UniProtKB-KW"/>
</dbReference>
<organism evidence="6 7">
    <name type="scientific">Pseudosporangium ferrugineum</name>
    <dbReference type="NCBI Taxonomy" id="439699"/>
    <lineage>
        <taxon>Bacteria</taxon>
        <taxon>Bacillati</taxon>
        <taxon>Actinomycetota</taxon>
        <taxon>Actinomycetes</taxon>
        <taxon>Micromonosporales</taxon>
        <taxon>Micromonosporaceae</taxon>
        <taxon>Pseudosporangium</taxon>
    </lineage>
</organism>
<keyword evidence="3" id="KW-0408">Iron</keyword>
<dbReference type="Proteomes" id="UP000239209">
    <property type="component" value="Unassembled WGS sequence"/>
</dbReference>
<comment type="caution">
    <text evidence="6">The sequence shown here is derived from an EMBL/GenBank/DDBJ whole genome shotgun (WGS) entry which is preliminary data.</text>
</comment>
<dbReference type="InterPro" id="IPR026575">
    <property type="entry name" value="GpdQ/CpdA-like"/>
</dbReference>
<keyword evidence="1" id="KW-0479">Metal-binding</keyword>
<dbReference type="CDD" id="cd07402">
    <property type="entry name" value="MPP_GpdQ"/>
    <property type="match status" value="1"/>
</dbReference>
<dbReference type="EMBL" id="PVZG01000008">
    <property type="protein sequence ID" value="PRY28431.1"/>
    <property type="molecule type" value="Genomic_DNA"/>
</dbReference>
<evidence type="ECO:0000256" key="3">
    <source>
        <dbReference type="ARBA" id="ARBA00023004"/>
    </source>
</evidence>
<keyword evidence="2" id="KW-0378">Hydrolase</keyword>
<evidence type="ECO:0000313" key="6">
    <source>
        <dbReference type="EMBL" id="PRY28431.1"/>
    </source>
</evidence>
<dbReference type="InterPro" id="IPR004843">
    <property type="entry name" value="Calcineurin-like_PHP"/>
</dbReference>
<accession>A0A2T0S4T2</accession>
<dbReference type="AlphaFoldDB" id="A0A2T0S4T2"/>
<dbReference type="InterPro" id="IPR050884">
    <property type="entry name" value="CNP_phosphodiesterase-III"/>
</dbReference>
<evidence type="ECO:0000313" key="7">
    <source>
        <dbReference type="Proteomes" id="UP000239209"/>
    </source>
</evidence>